<name>A0A6M4MFH3_9ALTE</name>
<dbReference type="GO" id="GO:0008417">
    <property type="term" value="F:fucosyltransferase activity"/>
    <property type="evidence" value="ECO:0007669"/>
    <property type="project" value="InterPro"/>
</dbReference>
<dbReference type="Pfam" id="PF07429">
    <property type="entry name" value="Glyco_transf_56"/>
    <property type="match status" value="1"/>
</dbReference>
<organism evidence="6 7">
    <name type="scientific">Alteromonas pelagimontana</name>
    <dbReference type="NCBI Taxonomy" id="1858656"/>
    <lineage>
        <taxon>Bacteria</taxon>
        <taxon>Pseudomonadati</taxon>
        <taxon>Pseudomonadota</taxon>
        <taxon>Gammaproteobacteria</taxon>
        <taxon>Alteromonadales</taxon>
        <taxon>Alteromonadaceae</taxon>
        <taxon>Alteromonas/Salinimonas group</taxon>
        <taxon>Alteromonas</taxon>
    </lineage>
</organism>
<dbReference type="RefSeq" id="WP_170669069.1">
    <property type="nucleotide sequence ID" value="NZ_CP052766.1"/>
</dbReference>
<accession>A0A6M4MFH3</accession>
<dbReference type="EC" id="2.4.1.325" evidence="6"/>
<evidence type="ECO:0000256" key="4">
    <source>
        <dbReference type="ARBA" id="ARBA00022679"/>
    </source>
</evidence>
<sequence length="326" mass="37840">MILDKFTPPFIKLISKYFCKEKHHFAFITSEKYKFGLSKEDDVTFYHTESDFNILKKAMVRSNKIVLHGLWRDKIDDILIEEPNLLKKSYWIMWGGDFYFPETKSENRKIIIRNVAYLVSGNRGDIQYVREHYSASGRHINSVCYLSNVFYDRDIPPESPHALTIQVGNSADPTNNHVDVFQQLHPIIAGNTKILCPLSYCDENNAQTVVSQGKQFFGNRFIPILQYLSLKSYLEILRNVDFAIFHSCRQQGFSNMINLLGMGKKVFINDKSNLCKYFTSLGVTFFSSYNIELSPIDKDAALKNQKIILDNFTEDSLVYSLRKWVE</sequence>
<keyword evidence="4 6" id="KW-0808">Transferase</keyword>
<dbReference type="InterPro" id="IPR009993">
    <property type="entry name" value="WecF"/>
</dbReference>
<reference evidence="6 7" key="2">
    <citation type="submission" date="2020-04" db="EMBL/GenBank/DDBJ databases">
        <title>Complete genome sequence of Alteromonas pelagimontana 5.12T.</title>
        <authorList>
            <person name="Sinha R.K."/>
            <person name="Krishnan K.P."/>
            <person name="Kurian J.P."/>
        </authorList>
    </citation>
    <scope>NUCLEOTIDE SEQUENCE [LARGE SCALE GENOMIC DNA]</scope>
    <source>
        <strain evidence="6 7">5.12</strain>
    </source>
</reference>
<keyword evidence="1" id="KW-1003">Cell membrane</keyword>
<dbReference type="GO" id="GO:0009246">
    <property type="term" value="P:enterobacterial common antigen biosynthetic process"/>
    <property type="evidence" value="ECO:0007669"/>
    <property type="project" value="InterPro"/>
</dbReference>
<dbReference type="KEGG" id="apel:CA267_014315"/>
<dbReference type="Proteomes" id="UP000219285">
    <property type="component" value="Chromosome"/>
</dbReference>
<evidence type="ECO:0000256" key="1">
    <source>
        <dbReference type="ARBA" id="ARBA00022475"/>
    </source>
</evidence>
<reference evidence="7" key="1">
    <citation type="submission" date="2014-12" db="EMBL/GenBank/DDBJ databases">
        <title>Complete genome sequence of a multi-drug resistant Klebsiella pneumoniae.</title>
        <authorList>
            <person name="Hua X."/>
            <person name="Chen Q."/>
            <person name="Li X."/>
            <person name="Feng Y."/>
            <person name="Ruan Z."/>
            <person name="Yu Y."/>
        </authorList>
    </citation>
    <scope>NUCLEOTIDE SEQUENCE [LARGE SCALE GENOMIC DNA]</scope>
    <source>
        <strain evidence="7">5.12</strain>
    </source>
</reference>
<evidence type="ECO:0000256" key="2">
    <source>
        <dbReference type="ARBA" id="ARBA00022519"/>
    </source>
</evidence>
<dbReference type="GO" id="GO:0102031">
    <property type="term" value="F:4-acetamido-4,6-dideoxy-D-galactose transferase activity"/>
    <property type="evidence" value="ECO:0007669"/>
    <property type="project" value="UniProtKB-EC"/>
</dbReference>
<keyword evidence="2" id="KW-0997">Cell inner membrane</keyword>
<evidence type="ECO:0000256" key="5">
    <source>
        <dbReference type="ARBA" id="ARBA00023136"/>
    </source>
</evidence>
<dbReference type="AlphaFoldDB" id="A0A6M4MFH3"/>
<keyword evidence="3 6" id="KW-0328">Glycosyltransferase</keyword>
<keyword evidence="7" id="KW-1185">Reference proteome</keyword>
<protein>
    <submittedName>
        <fullName evidence="6">TDP-N-acetylfucosamine:lipid II N-acetylfucosaminyltransferase</fullName>
        <ecNumber evidence="6">2.4.1.325</ecNumber>
    </submittedName>
</protein>
<keyword evidence="5" id="KW-0472">Membrane</keyword>
<evidence type="ECO:0000313" key="7">
    <source>
        <dbReference type="Proteomes" id="UP000219285"/>
    </source>
</evidence>
<gene>
    <name evidence="6" type="ORF">CA267_014315</name>
</gene>
<proteinExistence type="predicted"/>
<evidence type="ECO:0000313" key="6">
    <source>
        <dbReference type="EMBL" id="QJR81849.1"/>
    </source>
</evidence>
<dbReference type="EMBL" id="CP052766">
    <property type="protein sequence ID" value="QJR81849.1"/>
    <property type="molecule type" value="Genomic_DNA"/>
</dbReference>
<evidence type="ECO:0000256" key="3">
    <source>
        <dbReference type="ARBA" id="ARBA00022676"/>
    </source>
</evidence>